<dbReference type="AlphaFoldDB" id="A0A8K0WTF5"/>
<evidence type="ECO:0000313" key="2">
    <source>
        <dbReference type="Proteomes" id="UP000813444"/>
    </source>
</evidence>
<keyword evidence="2" id="KW-1185">Reference proteome</keyword>
<evidence type="ECO:0000313" key="1">
    <source>
        <dbReference type="EMBL" id="KAH7324211.1"/>
    </source>
</evidence>
<dbReference type="EMBL" id="JAGPNK010000003">
    <property type="protein sequence ID" value="KAH7324211.1"/>
    <property type="molecule type" value="Genomic_DNA"/>
</dbReference>
<comment type="caution">
    <text evidence="1">The sequence shown here is derived from an EMBL/GenBank/DDBJ whole genome shotgun (WGS) entry which is preliminary data.</text>
</comment>
<sequence length="181" mass="20711">MCLMQGTSFQVTILYPTRSGSGILANIPQQDASNHAKVSTRLSARKNKVRKIRRSTQTALLQTLPRIARRNSFALLGWNTRRSRHRNTSFYVHRPAVDSYDTTHVSFAYPRHAVLNPDDDPSPLCARGWVLEKTILSPRTFHFAFNEITWRCQSAVQRECSPGFTDRLWNGQFPSWHGPNS</sequence>
<name>A0A8K0WTF5_9HYPO</name>
<accession>A0A8K0WTF5</accession>
<gene>
    <name evidence="1" type="ORF">B0I35DRAFT_158161</name>
</gene>
<proteinExistence type="predicted"/>
<protein>
    <submittedName>
        <fullName evidence="1">Uncharacterized protein</fullName>
    </submittedName>
</protein>
<organism evidence="1 2">
    <name type="scientific">Stachybotrys elegans</name>
    <dbReference type="NCBI Taxonomy" id="80388"/>
    <lineage>
        <taxon>Eukaryota</taxon>
        <taxon>Fungi</taxon>
        <taxon>Dikarya</taxon>
        <taxon>Ascomycota</taxon>
        <taxon>Pezizomycotina</taxon>
        <taxon>Sordariomycetes</taxon>
        <taxon>Hypocreomycetidae</taxon>
        <taxon>Hypocreales</taxon>
        <taxon>Stachybotryaceae</taxon>
        <taxon>Stachybotrys</taxon>
    </lineage>
</organism>
<reference evidence="1" key="1">
    <citation type="journal article" date="2021" name="Nat. Commun.">
        <title>Genetic determinants of endophytism in the Arabidopsis root mycobiome.</title>
        <authorList>
            <person name="Mesny F."/>
            <person name="Miyauchi S."/>
            <person name="Thiergart T."/>
            <person name="Pickel B."/>
            <person name="Atanasova L."/>
            <person name="Karlsson M."/>
            <person name="Huettel B."/>
            <person name="Barry K.W."/>
            <person name="Haridas S."/>
            <person name="Chen C."/>
            <person name="Bauer D."/>
            <person name="Andreopoulos W."/>
            <person name="Pangilinan J."/>
            <person name="LaButti K."/>
            <person name="Riley R."/>
            <person name="Lipzen A."/>
            <person name="Clum A."/>
            <person name="Drula E."/>
            <person name="Henrissat B."/>
            <person name="Kohler A."/>
            <person name="Grigoriev I.V."/>
            <person name="Martin F.M."/>
            <person name="Hacquard S."/>
        </authorList>
    </citation>
    <scope>NUCLEOTIDE SEQUENCE</scope>
    <source>
        <strain evidence="1">MPI-CAGE-CH-0235</strain>
    </source>
</reference>
<dbReference type="Proteomes" id="UP000813444">
    <property type="component" value="Unassembled WGS sequence"/>
</dbReference>